<evidence type="ECO:0000313" key="3">
    <source>
        <dbReference type="Proteomes" id="UP000266723"/>
    </source>
</evidence>
<name>A0ABQ7DYQ7_BRACR</name>
<sequence>MVHPTQTETRLDSPATCRNHCDTEDTCRSLPSPSPLGTTRRTFTGTDASEPRSMKPHRFQPNSIIFLA</sequence>
<evidence type="ECO:0000256" key="1">
    <source>
        <dbReference type="SAM" id="MobiDB-lite"/>
    </source>
</evidence>
<accession>A0ABQ7DYQ7</accession>
<organism evidence="2 3">
    <name type="scientific">Brassica cretica</name>
    <name type="common">Mustard</name>
    <dbReference type="NCBI Taxonomy" id="69181"/>
    <lineage>
        <taxon>Eukaryota</taxon>
        <taxon>Viridiplantae</taxon>
        <taxon>Streptophyta</taxon>
        <taxon>Embryophyta</taxon>
        <taxon>Tracheophyta</taxon>
        <taxon>Spermatophyta</taxon>
        <taxon>Magnoliopsida</taxon>
        <taxon>eudicotyledons</taxon>
        <taxon>Gunneridae</taxon>
        <taxon>Pentapetalae</taxon>
        <taxon>rosids</taxon>
        <taxon>malvids</taxon>
        <taxon>Brassicales</taxon>
        <taxon>Brassicaceae</taxon>
        <taxon>Brassiceae</taxon>
        <taxon>Brassica</taxon>
    </lineage>
</organism>
<feature type="region of interest" description="Disordered" evidence="1">
    <location>
        <begin position="23"/>
        <end position="68"/>
    </location>
</feature>
<comment type="caution">
    <text evidence="2">The sequence shown here is derived from an EMBL/GenBank/DDBJ whole genome shotgun (WGS) entry which is preliminary data.</text>
</comment>
<reference evidence="2 3" key="1">
    <citation type="journal article" date="2020" name="BMC Genomics">
        <title>Intraspecific diversification of the crop wild relative Brassica cretica Lam. using demographic model selection.</title>
        <authorList>
            <person name="Kioukis A."/>
            <person name="Michalopoulou V.A."/>
            <person name="Briers L."/>
            <person name="Pirintsos S."/>
            <person name="Studholme D.J."/>
            <person name="Pavlidis P."/>
            <person name="Sarris P.F."/>
        </authorList>
    </citation>
    <scope>NUCLEOTIDE SEQUENCE [LARGE SCALE GENOMIC DNA]</scope>
    <source>
        <strain evidence="3">cv. PFS-1207/04</strain>
    </source>
</reference>
<keyword evidence="3" id="KW-1185">Reference proteome</keyword>
<gene>
    <name evidence="2" type="ORF">DY000_02034634</name>
</gene>
<proteinExistence type="predicted"/>
<feature type="compositionally biased region" description="Polar residues" evidence="1">
    <location>
        <begin position="29"/>
        <end position="47"/>
    </location>
</feature>
<evidence type="ECO:0000313" key="2">
    <source>
        <dbReference type="EMBL" id="KAF3582962.1"/>
    </source>
</evidence>
<dbReference type="EMBL" id="QGKV02000649">
    <property type="protein sequence ID" value="KAF3582962.1"/>
    <property type="molecule type" value="Genomic_DNA"/>
</dbReference>
<dbReference type="Proteomes" id="UP000266723">
    <property type="component" value="Unassembled WGS sequence"/>
</dbReference>
<protein>
    <submittedName>
        <fullName evidence="2">Uncharacterized protein</fullName>
    </submittedName>
</protein>